<dbReference type="Gramene" id="AET5Gv20619700.42">
    <property type="protein sequence ID" value="AET5Gv20619700.42"/>
    <property type="gene ID" value="AET5Gv20619700"/>
</dbReference>
<proteinExistence type="inferred from homology"/>
<dbReference type="Proteomes" id="UP000015105">
    <property type="component" value="Chromosome 5D"/>
</dbReference>
<evidence type="ECO:0000256" key="1">
    <source>
        <dbReference type="ARBA" id="ARBA00009431"/>
    </source>
</evidence>
<name>A0A453L451_AEGTS</name>
<sequence length="137" mass="15589">MKFVLAPYNGSLPQLAYNPYSWSKTTSIILLDSPVGTGFSYARDVEGYHDIGDFSFSMHVLIFLNKVKPMSLCTSIEVEKKSVILLSSNAFDAVVYRSPTLPIQSFLCWRKFICWKDVSNYRTTHFARNRTGEATQD</sequence>
<reference evidence="3" key="2">
    <citation type="journal article" date="2017" name="Nat. Plants">
        <title>The Aegilops tauschii genome reveals multiple impacts of transposons.</title>
        <authorList>
            <person name="Zhao G."/>
            <person name="Zou C."/>
            <person name="Li K."/>
            <person name="Wang K."/>
            <person name="Li T."/>
            <person name="Gao L."/>
            <person name="Zhang X."/>
            <person name="Wang H."/>
            <person name="Yang Z."/>
            <person name="Liu X."/>
            <person name="Jiang W."/>
            <person name="Mao L."/>
            <person name="Kong X."/>
            <person name="Jiao Y."/>
            <person name="Jia J."/>
        </authorList>
    </citation>
    <scope>NUCLEOTIDE SEQUENCE [LARGE SCALE GENOMIC DNA]</scope>
    <source>
        <strain evidence="3">cv. AL8/78</strain>
    </source>
</reference>
<dbReference type="Pfam" id="PF00450">
    <property type="entry name" value="Peptidase_S10"/>
    <property type="match status" value="1"/>
</dbReference>
<dbReference type="PRINTS" id="PR00724">
    <property type="entry name" value="CRBOXYPTASEC"/>
</dbReference>
<dbReference type="GO" id="GO:0004185">
    <property type="term" value="F:serine-type carboxypeptidase activity"/>
    <property type="evidence" value="ECO:0007669"/>
    <property type="project" value="InterPro"/>
</dbReference>
<dbReference type="InterPro" id="IPR029058">
    <property type="entry name" value="AB_hydrolase_fold"/>
</dbReference>
<dbReference type="GO" id="GO:0006508">
    <property type="term" value="P:proteolysis"/>
    <property type="evidence" value="ECO:0007669"/>
    <property type="project" value="InterPro"/>
</dbReference>
<dbReference type="Gene3D" id="3.40.50.1820">
    <property type="entry name" value="alpha/beta hydrolase"/>
    <property type="match status" value="1"/>
</dbReference>
<protein>
    <submittedName>
        <fullName evidence="2">Uncharacterized protein</fullName>
    </submittedName>
</protein>
<reference evidence="2" key="4">
    <citation type="submission" date="2019-03" db="UniProtKB">
        <authorList>
            <consortium name="EnsemblPlants"/>
        </authorList>
    </citation>
    <scope>IDENTIFICATION</scope>
</reference>
<organism evidence="2 3">
    <name type="scientific">Aegilops tauschii subsp. strangulata</name>
    <name type="common">Goatgrass</name>
    <dbReference type="NCBI Taxonomy" id="200361"/>
    <lineage>
        <taxon>Eukaryota</taxon>
        <taxon>Viridiplantae</taxon>
        <taxon>Streptophyta</taxon>
        <taxon>Embryophyta</taxon>
        <taxon>Tracheophyta</taxon>
        <taxon>Spermatophyta</taxon>
        <taxon>Magnoliopsida</taxon>
        <taxon>Liliopsida</taxon>
        <taxon>Poales</taxon>
        <taxon>Poaceae</taxon>
        <taxon>BOP clade</taxon>
        <taxon>Pooideae</taxon>
        <taxon>Triticodae</taxon>
        <taxon>Triticeae</taxon>
        <taxon>Triticinae</taxon>
        <taxon>Aegilops</taxon>
    </lineage>
</organism>
<evidence type="ECO:0000313" key="2">
    <source>
        <dbReference type="EnsemblPlants" id="AET5Gv20619700.42"/>
    </source>
</evidence>
<keyword evidence="3" id="KW-1185">Reference proteome</keyword>
<reference evidence="2" key="5">
    <citation type="journal article" date="2021" name="G3 (Bethesda)">
        <title>Aegilops tauschii genome assembly Aet v5.0 features greater sequence contiguity and improved annotation.</title>
        <authorList>
            <person name="Wang L."/>
            <person name="Zhu T."/>
            <person name="Rodriguez J.C."/>
            <person name="Deal K.R."/>
            <person name="Dubcovsky J."/>
            <person name="McGuire P.E."/>
            <person name="Lux T."/>
            <person name="Spannagl M."/>
            <person name="Mayer K.F.X."/>
            <person name="Baldrich P."/>
            <person name="Meyers B.C."/>
            <person name="Huo N."/>
            <person name="Gu Y.Q."/>
            <person name="Zhou H."/>
            <person name="Devos K.M."/>
            <person name="Bennetzen J.L."/>
            <person name="Unver T."/>
            <person name="Budak H."/>
            <person name="Gulick P.J."/>
            <person name="Galiba G."/>
            <person name="Kalapos B."/>
            <person name="Nelson D.R."/>
            <person name="Li P."/>
            <person name="You F.M."/>
            <person name="Luo M.C."/>
            <person name="Dvorak J."/>
        </authorList>
    </citation>
    <scope>NUCLEOTIDE SEQUENCE [LARGE SCALE GENOMIC DNA]</scope>
    <source>
        <strain evidence="2">cv. AL8/78</strain>
    </source>
</reference>
<dbReference type="EnsemblPlants" id="AET5Gv20619700.42">
    <property type="protein sequence ID" value="AET5Gv20619700.42"/>
    <property type="gene ID" value="AET5Gv20619700"/>
</dbReference>
<dbReference type="SUPFAM" id="SSF53474">
    <property type="entry name" value="alpha/beta-Hydrolases"/>
    <property type="match status" value="1"/>
</dbReference>
<reference evidence="3" key="1">
    <citation type="journal article" date="2014" name="Science">
        <title>Ancient hybridizations among the ancestral genomes of bread wheat.</title>
        <authorList>
            <consortium name="International Wheat Genome Sequencing Consortium,"/>
            <person name="Marcussen T."/>
            <person name="Sandve S.R."/>
            <person name="Heier L."/>
            <person name="Spannagl M."/>
            <person name="Pfeifer M."/>
            <person name="Jakobsen K.S."/>
            <person name="Wulff B.B."/>
            <person name="Steuernagel B."/>
            <person name="Mayer K.F."/>
            <person name="Olsen O.A."/>
        </authorList>
    </citation>
    <scope>NUCLEOTIDE SEQUENCE [LARGE SCALE GENOMIC DNA]</scope>
    <source>
        <strain evidence="3">cv. AL8/78</strain>
    </source>
</reference>
<dbReference type="InterPro" id="IPR001563">
    <property type="entry name" value="Peptidase_S10"/>
</dbReference>
<evidence type="ECO:0000313" key="3">
    <source>
        <dbReference type="Proteomes" id="UP000015105"/>
    </source>
</evidence>
<accession>A0A453L451</accession>
<comment type="similarity">
    <text evidence="1">Belongs to the peptidase S10 family.</text>
</comment>
<reference evidence="2" key="3">
    <citation type="journal article" date="2017" name="Nature">
        <title>Genome sequence of the progenitor of the wheat D genome Aegilops tauschii.</title>
        <authorList>
            <person name="Luo M.C."/>
            <person name="Gu Y.Q."/>
            <person name="Puiu D."/>
            <person name="Wang H."/>
            <person name="Twardziok S.O."/>
            <person name="Deal K.R."/>
            <person name="Huo N."/>
            <person name="Zhu T."/>
            <person name="Wang L."/>
            <person name="Wang Y."/>
            <person name="McGuire P.E."/>
            <person name="Liu S."/>
            <person name="Long H."/>
            <person name="Ramasamy R.K."/>
            <person name="Rodriguez J.C."/>
            <person name="Van S.L."/>
            <person name="Yuan L."/>
            <person name="Wang Z."/>
            <person name="Xia Z."/>
            <person name="Xiao L."/>
            <person name="Anderson O.D."/>
            <person name="Ouyang S."/>
            <person name="Liang Y."/>
            <person name="Zimin A.V."/>
            <person name="Pertea G."/>
            <person name="Qi P."/>
            <person name="Bennetzen J.L."/>
            <person name="Dai X."/>
            <person name="Dawson M.W."/>
            <person name="Muller H.G."/>
            <person name="Kugler K."/>
            <person name="Rivarola-Duarte L."/>
            <person name="Spannagl M."/>
            <person name="Mayer K.F.X."/>
            <person name="Lu F.H."/>
            <person name="Bevan M.W."/>
            <person name="Leroy P."/>
            <person name="Li P."/>
            <person name="You F.M."/>
            <person name="Sun Q."/>
            <person name="Liu Z."/>
            <person name="Lyons E."/>
            <person name="Wicker T."/>
            <person name="Salzberg S.L."/>
            <person name="Devos K.M."/>
            <person name="Dvorak J."/>
        </authorList>
    </citation>
    <scope>NUCLEOTIDE SEQUENCE [LARGE SCALE GENOMIC DNA]</scope>
    <source>
        <strain evidence="2">cv. AL8/78</strain>
    </source>
</reference>
<dbReference type="AlphaFoldDB" id="A0A453L451"/>